<proteinExistence type="predicted"/>
<keyword evidence="1" id="KW-1133">Transmembrane helix</keyword>
<dbReference type="Gene3D" id="3.40.50.1820">
    <property type="entry name" value="alpha/beta hydrolase"/>
    <property type="match status" value="1"/>
</dbReference>
<dbReference type="PANTHER" id="PTHR12277:SF81">
    <property type="entry name" value="PROTEIN ABHD13"/>
    <property type="match status" value="1"/>
</dbReference>
<evidence type="ECO:0000259" key="2">
    <source>
        <dbReference type="Pfam" id="PF12146"/>
    </source>
</evidence>
<protein>
    <recommendedName>
        <fullName evidence="2">Serine aminopeptidase S33 domain-containing protein</fullName>
    </recommendedName>
</protein>
<organism evidence="3 4">
    <name type="scientific">Oceanospirillum linum</name>
    <dbReference type="NCBI Taxonomy" id="966"/>
    <lineage>
        <taxon>Bacteria</taxon>
        <taxon>Pseudomonadati</taxon>
        <taxon>Pseudomonadota</taxon>
        <taxon>Gammaproteobacteria</taxon>
        <taxon>Oceanospirillales</taxon>
        <taxon>Oceanospirillaceae</taxon>
        <taxon>Oceanospirillum</taxon>
    </lineage>
</organism>
<dbReference type="AlphaFoldDB" id="A0A1T1HCG0"/>
<name>A0A1T1HCG0_OCELI</name>
<keyword evidence="1" id="KW-0472">Membrane</keyword>
<gene>
    <name evidence="3" type="ORF">BTA35_0205525</name>
</gene>
<dbReference type="InterPro" id="IPR029058">
    <property type="entry name" value="AB_hydrolase_fold"/>
</dbReference>
<feature type="domain" description="Serine aminopeptidase S33" evidence="2">
    <location>
        <begin position="99"/>
        <end position="206"/>
    </location>
</feature>
<dbReference type="PANTHER" id="PTHR12277">
    <property type="entry name" value="ALPHA/BETA HYDROLASE DOMAIN-CONTAINING PROTEIN"/>
    <property type="match status" value="1"/>
</dbReference>
<evidence type="ECO:0000313" key="4">
    <source>
        <dbReference type="Proteomes" id="UP000190064"/>
    </source>
</evidence>
<dbReference type="InterPro" id="IPR022742">
    <property type="entry name" value="Hydrolase_4"/>
</dbReference>
<reference evidence="3" key="1">
    <citation type="submission" date="2017-02" db="EMBL/GenBank/DDBJ databases">
        <title>Draft Genome Sequence of the Salt Water Bacterium Oceanospirillum linum ATCC 11336.</title>
        <authorList>
            <person name="Trachtenberg A.M."/>
            <person name="Carney J.G."/>
            <person name="Linnane J.D."/>
            <person name="Rheaume B.A."/>
            <person name="Pitts N.L."/>
            <person name="Mykles D.L."/>
            <person name="Maclea K.S."/>
        </authorList>
    </citation>
    <scope>NUCLEOTIDE SEQUENCE [LARGE SCALE GENOMIC DNA]</scope>
    <source>
        <strain evidence="3">ATCC 11336</strain>
    </source>
</reference>
<comment type="caution">
    <text evidence="3">The sequence shown here is derived from an EMBL/GenBank/DDBJ whole genome shotgun (WGS) entry which is preliminary data.</text>
</comment>
<dbReference type="STRING" id="966.BTA35_0205525"/>
<dbReference type="SUPFAM" id="SSF53474">
    <property type="entry name" value="alpha/beta-Hydrolases"/>
    <property type="match status" value="1"/>
</dbReference>
<keyword evidence="4" id="KW-1185">Reference proteome</keyword>
<evidence type="ECO:0000313" key="3">
    <source>
        <dbReference type="EMBL" id="OOV87502.1"/>
    </source>
</evidence>
<dbReference type="Proteomes" id="UP000190064">
    <property type="component" value="Unassembled WGS sequence"/>
</dbReference>
<accession>A0A1T1HCG0</accession>
<feature type="transmembrane region" description="Helical" evidence="1">
    <location>
        <begin position="34"/>
        <end position="56"/>
    </location>
</feature>
<dbReference type="EMBL" id="MTSD02000002">
    <property type="protein sequence ID" value="OOV87502.1"/>
    <property type="molecule type" value="Genomic_DNA"/>
</dbReference>
<keyword evidence="1" id="KW-0812">Transmembrane</keyword>
<dbReference type="Pfam" id="PF12146">
    <property type="entry name" value="Hydrolase_4"/>
    <property type="match status" value="1"/>
</dbReference>
<evidence type="ECO:0000256" key="1">
    <source>
        <dbReference type="SAM" id="Phobius"/>
    </source>
</evidence>
<sequence length="310" mass="34615">MSGVQAEESAVVPVNKTLPEVLKRRQWGPLFRRFLLSTVLMILMAGCSGTTAYFFYPQSIWLSTPEDVGLPYKNIILTAADGTRLHSWWLPAQGSSGNTVVLYLHGNAQNISTHSHSIYWLTQEGVDVLALDYRGFGASQGETSLPDVFQDIEAATRWVKYHYPEKRFFILGQSIGASLAVNFVAKAEGFYEIDGLVLDAPFEGFGTIAREVTRKNFMAWLIYPFTIFVPGRWDPVDLAESISVPTLVMHSKDDQVIPYSHGRSVFKALAAGKKRTVCWLESRGGHIASFNYDAIRSATLRFMIEGKCTE</sequence>